<dbReference type="Proteomes" id="UP000256329">
    <property type="component" value="Unassembled WGS sequence"/>
</dbReference>
<dbReference type="RefSeq" id="WP_115792727.1">
    <property type="nucleotide sequence ID" value="NZ_QSLN01000008.1"/>
</dbReference>
<dbReference type="AlphaFoldDB" id="A0A3D8P2U5"/>
<feature type="transmembrane region" description="Helical" evidence="1">
    <location>
        <begin position="83"/>
        <end position="105"/>
    </location>
</feature>
<dbReference type="EMBL" id="QSLN01000008">
    <property type="protein sequence ID" value="RDV82885.1"/>
    <property type="molecule type" value="Genomic_DNA"/>
</dbReference>
<accession>A0A3D8P2U5</accession>
<evidence type="ECO:0000313" key="3">
    <source>
        <dbReference type="Proteomes" id="UP000256329"/>
    </source>
</evidence>
<proteinExistence type="predicted"/>
<dbReference type="OrthoDB" id="9788304at2"/>
<organism evidence="2 3">
    <name type="scientific">Ammonifex thiophilus</name>
    <dbReference type="NCBI Taxonomy" id="444093"/>
    <lineage>
        <taxon>Bacteria</taxon>
        <taxon>Bacillati</taxon>
        <taxon>Bacillota</taxon>
        <taxon>Clostridia</taxon>
        <taxon>Thermoanaerobacterales</taxon>
        <taxon>Thermoanaerobacteraceae</taxon>
        <taxon>Ammonifex</taxon>
    </lineage>
</organism>
<keyword evidence="3" id="KW-1185">Reference proteome</keyword>
<keyword evidence="1" id="KW-0472">Membrane</keyword>
<evidence type="ECO:0000313" key="2">
    <source>
        <dbReference type="EMBL" id="RDV82885.1"/>
    </source>
</evidence>
<comment type="caution">
    <text evidence="2">The sequence shown here is derived from an EMBL/GenBank/DDBJ whole genome shotgun (WGS) entry which is preliminary data.</text>
</comment>
<gene>
    <name evidence="2" type="ORF">DXX99_06695</name>
</gene>
<keyword evidence="1" id="KW-1133">Transmembrane helix</keyword>
<keyword evidence="1" id="KW-0812">Transmembrane</keyword>
<protein>
    <submittedName>
        <fullName evidence="2">Uncharacterized protein</fullName>
    </submittedName>
</protein>
<evidence type="ECO:0000256" key="1">
    <source>
        <dbReference type="SAM" id="Phobius"/>
    </source>
</evidence>
<name>A0A3D8P2U5_9THEO</name>
<sequence>MSLRIYRTSLTPEHLGQAVELWFKRRGFETQRLKDETGVVVQARKGGTWAQVAGMSAAFTVYLRPRGEGVEVSTQVTRWLDKAAAGAAGVLIFSPLMLTAGWGIYQQNKLKEELLTFLEYYVAEVGS</sequence>
<reference evidence="2 3" key="1">
    <citation type="submission" date="2018-08" db="EMBL/GenBank/DDBJ databases">
        <title>Form III RuBisCO-mediated autotrophy in Thermodesulfobium bacteria.</title>
        <authorList>
            <person name="Toshchakov S.V."/>
            <person name="Kublanov I.V."/>
            <person name="Frolov E."/>
            <person name="Bonch-Osmolovskaya E.A."/>
            <person name="Tourova T.P."/>
            <person name="Chernych N.A."/>
            <person name="Lebedinsky A.V."/>
        </authorList>
    </citation>
    <scope>NUCLEOTIDE SEQUENCE [LARGE SCALE GENOMIC DNA]</scope>
    <source>
        <strain evidence="2 3">SR</strain>
    </source>
</reference>